<evidence type="ECO:0000313" key="2">
    <source>
        <dbReference type="Proteomes" id="UP001557470"/>
    </source>
</evidence>
<accession>A0ABD0Y0H5</accession>
<reference evidence="1 2" key="1">
    <citation type="submission" date="2024-06" db="EMBL/GenBank/DDBJ databases">
        <authorList>
            <person name="Pan Q."/>
            <person name="Wen M."/>
            <person name="Jouanno E."/>
            <person name="Zahm M."/>
            <person name="Klopp C."/>
            <person name="Cabau C."/>
            <person name="Louis A."/>
            <person name="Berthelot C."/>
            <person name="Parey E."/>
            <person name="Roest Crollius H."/>
            <person name="Montfort J."/>
            <person name="Robinson-Rechavi M."/>
            <person name="Bouchez O."/>
            <person name="Lampietro C."/>
            <person name="Lopez Roques C."/>
            <person name="Donnadieu C."/>
            <person name="Postlethwait J."/>
            <person name="Bobe J."/>
            <person name="Verreycken H."/>
            <person name="Guiguen Y."/>
        </authorList>
    </citation>
    <scope>NUCLEOTIDE SEQUENCE [LARGE SCALE GENOMIC DNA]</scope>
    <source>
        <strain evidence="1">Up_M1</strain>
        <tissue evidence="1">Testis</tissue>
    </source>
</reference>
<keyword evidence="2" id="KW-1185">Reference proteome</keyword>
<gene>
    <name evidence="1" type="ORF">UPYG_G00026190</name>
</gene>
<organism evidence="1 2">
    <name type="scientific">Umbra pygmaea</name>
    <name type="common">Eastern mudminnow</name>
    <dbReference type="NCBI Taxonomy" id="75934"/>
    <lineage>
        <taxon>Eukaryota</taxon>
        <taxon>Metazoa</taxon>
        <taxon>Chordata</taxon>
        <taxon>Craniata</taxon>
        <taxon>Vertebrata</taxon>
        <taxon>Euteleostomi</taxon>
        <taxon>Actinopterygii</taxon>
        <taxon>Neopterygii</taxon>
        <taxon>Teleostei</taxon>
        <taxon>Protacanthopterygii</taxon>
        <taxon>Esociformes</taxon>
        <taxon>Umbridae</taxon>
        <taxon>Umbra</taxon>
    </lineage>
</organism>
<dbReference type="AlphaFoldDB" id="A0ABD0Y0H5"/>
<dbReference type="EMBL" id="JAGEUA010000001">
    <property type="protein sequence ID" value="KAL1022385.1"/>
    <property type="molecule type" value="Genomic_DNA"/>
</dbReference>
<proteinExistence type="predicted"/>
<name>A0ABD0Y0H5_UMBPY</name>
<dbReference type="Proteomes" id="UP001557470">
    <property type="component" value="Unassembled WGS sequence"/>
</dbReference>
<protein>
    <submittedName>
        <fullName evidence="1">Uncharacterized protein</fullName>
    </submittedName>
</protein>
<evidence type="ECO:0000313" key="1">
    <source>
        <dbReference type="EMBL" id="KAL1022385.1"/>
    </source>
</evidence>
<sequence>MVLLVTVAFPLLFSISCIIYKWRKFLHPRVKMPEHFNQQYPYSYFISQNPYPLQEKYDQINGLNEKIAYSETTKEPEDNLCTVEWGMSMVVPEYYNDHFGIVKLGVPYRNI</sequence>
<comment type="caution">
    <text evidence="1">The sequence shown here is derived from an EMBL/GenBank/DDBJ whole genome shotgun (WGS) entry which is preliminary data.</text>
</comment>